<gene>
    <name evidence="1" type="ORF">HPB47_021830</name>
</gene>
<evidence type="ECO:0000313" key="1">
    <source>
        <dbReference type="EMBL" id="KAG0431388.1"/>
    </source>
</evidence>
<protein>
    <submittedName>
        <fullName evidence="1">Uncharacterized protein</fullName>
    </submittedName>
</protein>
<dbReference type="Proteomes" id="UP000805193">
    <property type="component" value="Unassembled WGS sequence"/>
</dbReference>
<accession>A0AC60QDZ7</accession>
<proteinExistence type="predicted"/>
<reference evidence="1 2" key="1">
    <citation type="journal article" date="2020" name="Cell">
        <title>Large-Scale Comparative Analyses of Tick Genomes Elucidate Their Genetic Diversity and Vector Capacities.</title>
        <authorList>
            <consortium name="Tick Genome and Microbiome Consortium (TIGMIC)"/>
            <person name="Jia N."/>
            <person name="Wang J."/>
            <person name="Shi W."/>
            <person name="Du L."/>
            <person name="Sun Y."/>
            <person name="Zhan W."/>
            <person name="Jiang J.F."/>
            <person name="Wang Q."/>
            <person name="Zhang B."/>
            <person name="Ji P."/>
            <person name="Bell-Sakyi L."/>
            <person name="Cui X.M."/>
            <person name="Yuan T.T."/>
            <person name="Jiang B.G."/>
            <person name="Yang W.F."/>
            <person name="Lam T.T."/>
            <person name="Chang Q.C."/>
            <person name="Ding S.J."/>
            <person name="Wang X.J."/>
            <person name="Zhu J.G."/>
            <person name="Ruan X.D."/>
            <person name="Zhao L."/>
            <person name="Wei J.T."/>
            <person name="Ye R.Z."/>
            <person name="Que T.C."/>
            <person name="Du C.H."/>
            <person name="Zhou Y.H."/>
            <person name="Cheng J.X."/>
            <person name="Dai P.F."/>
            <person name="Guo W.B."/>
            <person name="Han X.H."/>
            <person name="Huang E.J."/>
            <person name="Li L.F."/>
            <person name="Wei W."/>
            <person name="Gao Y.C."/>
            <person name="Liu J.Z."/>
            <person name="Shao H.Z."/>
            <person name="Wang X."/>
            <person name="Wang C.C."/>
            <person name="Yang T.C."/>
            <person name="Huo Q.B."/>
            <person name="Li W."/>
            <person name="Chen H.Y."/>
            <person name="Chen S.E."/>
            <person name="Zhou L.G."/>
            <person name="Ni X.B."/>
            <person name="Tian J.H."/>
            <person name="Sheng Y."/>
            <person name="Liu T."/>
            <person name="Pan Y.S."/>
            <person name="Xia L.Y."/>
            <person name="Li J."/>
            <person name="Zhao F."/>
            <person name="Cao W.C."/>
        </authorList>
    </citation>
    <scope>NUCLEOTIDE SEQUENCE [LARGE SCALE GENOMIC DNA]</scope>
    <source>
        <strain evidence="1">Iper-2018</strain>
    </source>
</reference>
<evidence type="ECO:0000313" key="2">
    <source>
        <dbReference type="Proteomes" id="UP000805193"/>
    </source>
</evidence>
<dbReference type="EMBL" id="JABSTQ010009228">
    <property type="protein sequence ID" value="KAG0431388.1"/>
    <property type="molecule type" value="Genomic_DNA"/>
</dbReference>
<organism evidence="1 2">
    <name type="scientific">Ixodes persulcatus</name>
    <name type="common">Taiga tick</name>
    <dbReference type="NCBI Taxonomy" id="34615"/>
    <lineage>
        <taxon>Eukaryota</taxon>
        <taxon>Metazoa</taxon>
        <taxon>Ecdysozoa</taxon>
        <taxon>Arthropoda</taxon>
        <taxon>Chelicerata</taxon>
        <taxon>Arachnida</taxon>
        <taxon>Acari</taxon>
        <taxon>Parasitiformes</taxon>
        <taxon>Ixodida</taxon>
        <taxon>Ixodoidea</taxon>
        <taxon>Ixodidae</taxon>
        <taxon>Ixodinae</taxon>
        <taxon>Ixodes</taxon>
    </lineage>
</organism>
<sequence length="296" mass="32693">MEEDQGIINPSSRSSTGHGESPKATTSGSGTATCSGASWIPQEPGDINIDGLPLFSGSSMHVWPILCMSLDTNDTAPFPIGIYCGINKPDDINVFLLKAISELKELLQAGVQCSGATVSVHLHSVVCDMAARSFTKNVKAHNGDFGCDKCTQRGCWRGRMIYPKVNAPLRTDASSRDVEQPEHHNGASPFMELEGLGKVSQFPVDPMHCVYLGVVRKLLRYWTQKGPRCVRLPSAKVAELSENLNAVKSSMPKEFSRHLRVMREREHWKATECRYFLRYAAPVVLKSVQPVHIYVH</sequence>
<comment type="caution">
    <text evidence="1">The sequence shown here is derived from an EMBL/GenBank/DDBJ whole genome shotgun (WGS) entry which is preliminary data.</text>
</comment>
<name>A0AC60QDZ7_IXOPE</name>
<keyword evidence="2" id="KW-1185">Reference proteome</keyword>